<dbReference type="Proteomes" id="UP000789508">
    <property type="component" value="Unassembled WGS sequence"/>
</dbReference>
<reference evidence="1" key="1">
    <citation type="submission" date="2021-06" db="EMBL/GenBank/DDBJ databases">
        <authorList>
            <person name="Kallberg Y."/>
            <person name="Tangrot J."/>
            <person name="Rosling A."/>
        </authorList>
    </citation>
    <scope>NUCLEOTIDE SEQUENCE</scope>
    <source>
        <strain evidence="1">FL130A</strain>
    </source>
</reference>
<protein>
    <submittedName>
        <fullName evidence="1">3866_t:CDS:1</fullName>
    </submittedName>
</protein>
<organism evidence="1 2">
    <name type="scientific">Ambispora leptoticha</name>
    <dbReference type="NCBI Taxonomy" id="144679"/>
    <lineage>
        <taxon>Eukaryota</taxon>
        <taxon>Fungi</taxon>
        <taxon>Fungi incertae sedis</taxon>
        <taxon>Mucoromycota</taxon>
        <taxon>Glomeromycotina</taxon>
        <taxon>Glomeromycetes</taxon>
        <taxon>Archaeosporales</taxon>
        <taxon>Ambisporaceae</taxon>
        <taxon>Ambispora</taxon>
    </lineage>
</organism>
<dbReference type="OrthoDB" id="2410443at2759"/>
<comment type="caution">
    <text evidence="1">The sequence shown here is derived from an EMBL/GenBank/DDBJ whole genome shotgun (WGS) entry which is preliminary data.</text>
</comment>
<proteinExistence type="predicted"/>
<name>A0A9N9FMM1_9GLOM</name>
<dbReference type="InterPro" id="IPR012296">
    <property type="entry name" value="Nuclease_put_TT1808"/>
</dbReference>
<dbReference type="AlphaFoldDB" id="A0A9N9FMM1"/>
<gene>
    <name evidence="1" type="ORF">ALEPTO_LOCUS5534</name>
</gene>
<keyword evidence="2" id="KW-1185">Reference proteome</keyword>
<sequence>MRNLKEKFDSARNRLLEFERKQPDDGSTEDSISPRPIVVFTGVTPERYQQFRNNEERKFHVFIRLVDGKVIVYDMPSPVHGHLLAEFIYMIRNWHGQLLVSTDVDLNVGNNTYSPDILVQPLLVPVVLPTVMDPRMVLEIGKTESLQSLHDLPGDYFSAGTNIQVYLGIKVWPRRVNGTAAMLALLYLRNNVIPNPSSNTPPTITLPNTVPNITISFGTAPLNHELLAFVANTSIPNHRITGFLQPGDIACTAPNMPNYQIAISTNLLFFGNPMGPPPGVPNNFNLDLWIVQGRTLIYLP</sequence>
<accession>A0A9N9FMM1</accession>
<evidence type="ECO:0000313" key="1">
    <source>
        <dbReference type="EMBL" id="CAG8543646.1"/>
    </source>
</evidence>
<dbReference type="Gene3D" id="3.90.1570.10">
    <property type="entry name" value="tt1808, chain A"/>
    <property type="match status" value="1"/>
</dbReference>
<evidence type="ECO:0000313" key="2">
    <source>
        <dbReference type="Proteomes" id="UP000789508"/>
    </source>
</evidence>
<dbReference type="EMBL" id="CAJVPS010001570">
    <property type="protein sequence ID" value="CAG8543646.1"/>
    <property type="molecule type" value="Genomic_DNA"/>
</dbReference>